<dbReference type="InterPro" id="IPR051058">
    <property type="entry name" value="GDSL_Est/Lipase"/>
</dbReference>
<dbReference type="SUPFAM" id="SSF52266">
    <property type="entry name" value="SGNH hydrolase"/>
    <property type="match status" value="1"/>
</dbReference>
<evidence type="ECO:0000256" key="2">
    <source>
        <dbReference type="ARBA" id="ARBA00022801"/>
    </source>
</evidence>
<dbReference type="EMBL" id="JACMSC010000002">
    <property type="protein sequence ID" value="KAG6533018.1"/>
    <property type="molecule type" value="Genomic_DNA"/>
</dbReference>
<name>A0A8J5HSV8_ZINOF</name>
<keyword evidence="3" id="KW-0443">Lipid metabolism</keyword>
<evidence type="ECO:0000256" key="1">
    <source>
        <dbReference type="ARBA" id="ARBA00008668"/>
    </source>
</evidence>
<protein>
    <recommendedName>
        <fullName evidence="7">GDSL esterase/lipase</fullName>
    </recommendedName>
</protein>
<dbReference type="CDD" id="cd01837">
    <property type="entry name" value="SGNH_plant_lipase_like"/>
    <property type="match status" value="1"/>
</dbReference>
<evidence type="ECO:0000313" key="5">
    <source>
        <dbReference type="EMBL" id="KAG6533018.1"/>
    </source>
</evidence>
<keyword evidence="3" id="KW-0442">Lipid degradation</keyword>
<evidence type="ECO:0000256" key="3">
    <source>
        <dbReference type="ARBA" id="ARBA00022963"/>
    </source>
</evidence>
<dbReference type="Proteomes" id="UP000734854">
    <property type="component" value="Unassembled WGS sequence"/>
</dbReference>
<dbReference type="InterPro" id="IPR035669">
    <property type="entry name" value="SGNH_plant_lipase-like"/>
</dbReference>
<dbReference type="InterPro" id="IPR001087">
    <property type="entry name" value="GDSL"/>
</dbReference>
<accession>A0A8J5HSV8</accession>
<dbReference type="GO" id="GO:0016788">
    <property type="term" value="F:hydrolase activity, acting on ester bonds"/>
    <property type="evidence" value="ECO:0007669"/>
    <property type="project" value="InterPro"/>
</dbReference>
<dbReference type="Gene3D" id="3.40.50.1110">
    <property type="entry name" value="SGNH hydrolase"/>
    <property type="match status" value="1"/>
</dbReference>
<dbReference type="Pfam" id="PF00657">
    <property type="entry name" value="Lipase_GDSL"/>
    <property type="match status" value="1"/>
</dbReference>
<feature type="signal peptide" evidence="4">
    <location>
        <begin position="1"/>
        <end position="28"/>
    </location>
</feature>
<dbReference type="PANTHER" id="PTHR45648:SF8">
    <property type="entry name" value="ZINC FINGER PROTEIN"/>
    <property type="match status" value="1"/>
</dbReference>
<dbReference type="AlphaFoldDB" id="A0A8J5HSV8"/>
<organism evidence="5 6">
    <name type="scientific">Zingiber officinale</name>
    <name type="common">Ginger</name>
    <name type="synonym">Amomum zingiber</name>
    <dbReference type="NCBI Taxonomy" id="94328"/>
    <lineage>
        <taxon>Eukaryota</taxon>
        <taxon>Viridiplantae</taxon>
        <taxon>Streptophyta</taxon>
        <taxon>Embryophyta</taxon>
        <taxon>Tracheophyta</taxon>
        <taxon>Spermatophyta</taxon>
        <taxon>Magnoliopsida</taxon>
        <taxon>Liliopsida</taxon>
        <taxon>Zingiberales</taxon>
        <taxon>Zingiberaceae</taxon>
        <taxon>Zingiber</taxon>
    </lineage>
</organism>
<evidence type="ECO:0008006" key="7">
    <source>
        <dbReference type="Google" id="ProtNLM"/>
    </source>
</evidence>
<dbReference type="GO" id="GO:0016042">
    <property type="term" value="P:lipid catabolic process"/>
    <property type="evidence" value="ECO:0007669"/>
    <property type="project" value="UniProtKB-KW"/>
</dbReference>
<keyword evidence="2" id="KW-0378">Hydrolase</keyword>
<sequence>MEGRKFNLSNFAIVLVLVFGVANRQCSCAVVQFIFGDSLSDVGNNEYLTKSLARAALPWYGIDLGSGMPNGRFTNGRTVADIIGDKLGLPRPPAFLDPSLDEDTILTSGVNYASGGGGILNETSSHFIQRFSLYKQIELFQGTQELIRRKIGTEAADHFFNRSRYVVALGSNDFINNYFIPLYADSRNYNDNTFIDYLMTTLEAQLKATTTPPLYLLLHSLGARQLTFFGLGPMGCIPLQRFMTSTGSCQESTNKLAQNFNKASANLLDDLSNSLPNATFKFGDAYDAFQSLIDRPYLYGFNNSHAPCCTLGRIRPTLTCTPLSTLCRDRSEYVFWDEYHPTDQANEIIANEIIKKLDMKPINDTTTSP</sequence>
<keyword evidence="4" id="KW-0732">Signal</keyword>
<reference evidence="5 6" key="1">
    <citation type="submission" date="2020-08" db="EMBL/GenBank/DDBJ databases">
        <title>Plant Genome Project.</title>
        <authorList>
            <person name="Zhang R.-G."/>
        </authorList>
    </citation>
    <scope>NUCLEOTIDE SEQUENCE [LARGE SCALE GENOMIC DNA]</scope>
    <source>
        <tissue evidence="5">Rhizome</tissue>
    </source>
</reference>
<proteinExistence type="inferred from homology"/>
<feature type="chain" id="PRO_5035313570" description="GDSL esterase/lipase" evidence="4">
    <location>
        <begin position="29"/>
        <end position="369"/>
    </location>
</feature>
<gene>
    <name evidence="5" type="ORF">ZIOFF_006878</name>
</gene>
<comment type="caution">
    <text evidence="5">The sequence shown here is derived from an EMBL/GenBank/DDBJ whole genome shotgun (WGS) entry which is preliminary data.</text>
</comment>
<dbReference type="PANTHER" id="PTHR45648">
    <property type="entry name" value="GDSL LIPASE/ACYLHYDROLASE FAMILY PROTEIN (AFU_ORTHOLOGUE AFUA_4G14700)"/>
    <property type="match status" value="1"/>
</dbReference>
<keyword evidence="6" id="KW-1185">Reference proteome</keyword>
<comment type="similarity">
    <text evidence="1">Belongs to the 'GDSL' lipolytic enzyme family.</text>
</comment>
<evidence type="ECO:0000256" key="4">
    <source>
        <dbReference type="SAM" id="SignalP"/>
    </source>
</evidence>
<dbReference type="InterPro" id="IPR036514">
    <property type="entry name" value="SGNH_hydro_sf"/>
</dbReference>
<evidence type="ECO:0000313" key="6">
    <source>
        <dbReference type="Proteomes" id="UP000734854"/>
    </source>
</evidence>